<dbReference type="Pfam" id="PF00582">
    <property type="entry name" value="Usp"/>
    <property type="match status" value="1"/>
</dbReference>
<feature type="domain" description="UspA" evidence="1">
    <location>
        <begin position="111"/>
        <end position="231"/>
    </location>
</feature>
<accession>A0AAP3E2N8</accession>
<evidence type="ECO:0000313" key="3">
    <source>
        <dbReference type="Proteomes" id="UP001321018"/>
    </source>
</evidence>
<dbReference type="CDD" id="cd00293">
    <property type="entry name" value="USP-like"/>
    <property type="match status" value="1"/>
</dbReference>
<evidence type="ECO:0000313" key="2">
    <source>
        <dbReference type="EMBL" id="MCU4742192.1"/>
    </source>
</evidence>
<comment type="caution">
    <text evidence="2">The sequence shown here is derived from an EMBL/GenBank/DDBJ whole genome shotgun (WGS) entry which is preliminary data.</text>
</comment>
<gene>
    <name evidence="2" type="ORF">OB960_12360</name>
</gene>
<dbReference type="SUPFAM" id="SSF52402">
    <property type="entry name" value="Adenine nucleotide alpha hydrolases-like"/>
    <property type="match status" value="1"/>
</dbReference>
<dbReference type="RefSeq" id="WP_338004022.1">
    <property type="nucleotide sequence ID" value="NZ_JAOPKA010000006.1"/>
</dbReference>
<dbReference type="InterPro" id="IPR006016">
    <property type="entry name" value="UspA"/>
</dbReference>
<organism evidence="2 3">
    <name type="scientific">Natronoglomus mannanivorans</name>
    <dbReference type="NCBI Taxonomy" id="2979990"/>
    <lineage>
        <taxon>Archaea</taxon>
        <taxon>Methanobacteriati</taxon>
        <taxon>Methanobacteriota</taxon>
        <taxon>Stenosarchaea group</taxon>
        <taxon>Halobacteria</taxon>
        <taxon>Halobacteriales</taxon>
        <taxon>Natrialbaceae</taxon>
        <taxon>Natronoglomus</taxon>
    </lineage>
</organism>
<dbReference type="EMBL" id="JAOPKA010000006">
    <property type="protein sequence ID" value="MCU4742192.1"/>
    <property type="molecule type" value="Genomic_DNA"/>
</dbReference>
<reference evidence="2" key="1">
    <citation type="submission" date="2022-09" db="EMBL/GenBank/DDBJ databases">
        <title>Enrichment on poylsaccharides allowed isolation of novel metabolic and taxonomic groups of Haloarchaea.</title>
        <authorList>
            <person name="Sorokin D.Y."/>
            <person name="Elcheninov A.G."/>
            <person name="Khizhniak T.V."/>
            <person name="Kolganova T.V."/>
            <person name="Kublanov I.V."/>
        </authorList>
    </citation>
    <scope>NUCLEOTIDE SEQUENCE</scope>
    <source>
        <strain evidence="2">AArc-xg1-1</strain>
    </source>
</reference>
<name>A0AAP3E2N8_9EURY</name>
<proteinExistence type="predicted"/>
<dbReference type="Proteomes" id="UP001321018">
    <property type="component" value="Unassembled WGS sequence"/>
</dbReference>
<protein>
    <submittedName>
        <fullName evidence="2">Universal stress protein</fullName>
    </submittedName>
</protein>
<sequence>MPSNVLVPVSLPDPEPIPESLVRLLSQTNVLVLGINKVPDQTVPDQARENDHGESKERINNIASKFRESGSNVTSKVIFTHNRRDTIDRVTKEGECNVILVPNHAGRMEWILVPLRGNTNIDRISDFVADLTTDELRRVTLLHVTDSESDQEGKPLLTEARQKLVDKGVDEQFIETDLITSHEVVETITEQAKNYDTIVIGGTEPSLLDRVFGDIPHRISQETGCPVFIIPPETKS</sequence>
<evidence type="ECO:0000259" key="1">
    <source>
        <dbReference type="Pfam" id="PF00582"/>
    </source>
</evidence>
<dbReference type="AlphaFoldDB" id="A0AAP3E2N8"/>
<dbReference type="Gene3D" id="3.40.50.12370">
    <property type="match status" value="1"/>
</dbReference>